<organism evidence="2 3">
    <name type="scientific">Sulfobacillus benefaciens</name>
    <dbReference type="NCBI Taxonomy" id="453960"/>
    <lineage>
        <taxon>Bacteria</taxon>
        <taxon>Bacillati</taxon>
        <taxon>Bacillota</taxon>
        <taxon>Clostridia</taxon>
        <taxon>Eubacteriales</taxon>
        <taxon>Clostridiales Family XVII. Incertae Sedis</taxon>
        <taxon>Sulfobacillus</taxon>
    </lineage>
</organism>
<comment type="caution">
    <text evidence="2">The sequence shown here is derived from an EMBL/GenBank/DDBJ whole genome shotgun (WGS) entry which is preliminary data.</text>
</comment>
<reference evidence="2 3" key="1">
    <citation type="journal article" date="2014" name="BMC Genomics">
        <title>Comparison of environmental and isolate Sulfobacillus genomes reveals diverse carbon, sulfur, nitrogen, and hydrogen metabolisms.</title>
        <authorList>
            <person name="Justice N.B."/>
            <person name="Norman A."/>
            <person name="Brown C.T."/>
            <person name="Singh A."/>
            <person name="Thomas B.C."/>
            <person name="Banfield J.F."/>
        </authorList>
    </citation>
    <scope>NUCLEOTIDE SEQUENCE [LARGE SCALE GENOMIC DNA]</scope>
    <source>
        <strain evidence="2">AMDSBA4</strain>
    </source>
</reference>
<name>A0A2T2XEX0_9FIRM</name>
<feature type="region of interest" description="Disordered" evidence="1">
    <location>
        <begin position="1"/>
        <end position="30"/>
    </location>
</feature>
<evidence type="ECO:0000256" key="1">
    <source>
        <dbReference type="SAM" id="MobiDB-lite"/>
    </source>
</evidence>
<dbReference type="Proteomes" id="UP000242972">
    <property type="component" value="Unassembled WGS sequence"/>
</dbReference>
<gene>
    <name evidence="2" type="ORF">C7B46_11510</name>
</gene>
<accession>A0A2T2XEX0</accession>
<evidence type="ECO:0000313" key="2">
    <source>
        <dbReference type="EMBL" id="PSR33064.1"/>
    </source>
</evidence>
<feature type="region of interest" description="Disordered" evidence="1">
    <location>
        <begin position="110"/>
        <end position="141"/>
    </location>
</feature>
<protein>
    <submittedName>
        <fullName evidence="2">Uncharacterized protein</fullName>
    </submittedName>
</protein>
<sequence length="141" mass="15247">MLETPPDLGPPNLAENSPGSPDPEAPAATTAWTPDVVKMLISGLWTMLVAWRGPHWALTPEETDPLWEPTTITLNNTPGLKNFAPEHMAIAITVAGWGTIAAKRAGWDRELAQARQKSPRQSERAQQDSGGSPYGPNRMEG</sequence>
<dbReference type="AlphaFoldDB" id="A0A2T2XEX0"/>
<evidence type="ECO:0000313" key="3">
    <source>
        <dbReference type="Proteomes" id="UP000242972"/>
    </source>
</evidence>
<dbReference type="EMBL" id="PXYW01000028">
    <property type="protein sequence ID" value="PSR33064.1"/>
    <property type="molecule type" value="Genomic_DNA"/>
</dbReference>
<proteinExistence type="predicted"/>